<dbReference type="GO" id="GO:0003774">
    <property type="term" value="F:cytoskeletal motor activity"/>
    <property type="evidence" value="ECO:0007669"/>
    <property type="project" value="InterPro"/>
</dbReference>
<evidence type="ECO:0000256" key="6">
    <source>
        <dbReference type="ARBA" id="ARBA00022989"/>
    </source>
</evidence>
<feature type="region of interest" description="Disordered" evidence="9">
    <location>
        <begin position="267"/>
        <end position="329"/>
    </location>
</feature>
<keyword evidence="13" id="KW-0966">Cell projection</keyword>
<reference evidence="13 14" key="1">
    <citation type="submission" date="2015-11" db="EMBL/GenBank/DDBJ databases">
        <authorList>
            <person name="Zhang Y."/>
            <person name="Guo Z."/>
        </authorList>
    </citation>
    <scope>NUCLEOTIDE SEQUENCE [LARGE SCALE GENOMIC DNA]</scope>
    <source>
        <strain evidence="14">gdw1</strain>
    </source>
</reference>
<dbReference type="GO" id="GO:0071973">
    <property type="term" value="P:bacterial-type flagellum-dependent cell motility"/>
    <property type="evidence" value="ECO:0007669"/>
    <property type="project" value="InterPro"/>
</dbReference>
<feature type="compositionally biased region" description="Low complexity" evidence="9">
    <location>
        <begin position="269"/>
        <end position="281"/>
    </location>
</feature>
<evidence type="ECO:0000313" key="14">
    <source>
        <dbReference type="Proteomes" id="UP000094426"/>
    </source>
</evidence>
<keyword evidence="4" id="KW-1003">Cell membrane</keyword>
<dbReference type="InterPro" id="IPR006182">
    <property type="entry name" value="FliF_N_dom"/>
</dbReference>
<evidence type="ECO:0000256" key="2">
    <source>
        <dbReference type="ARBA" id="ARBA00004651"/>
    </source>
</evidence>
<evidence type="ECO:0000256" key="4">
    <source>
        <dbReference type="ARBA" id="ARBA00022475"/>
    </source>
</evidence>
<evidence type="ECO:0000259" key="12">
    <source>
        <dbReference type="Pfam" id="PF08345"/>
    </source>
</evidence>
<evidence type="ECO:0000256" key="1">
    <source>
        <dbReference type="ARBA" id="ARBA00004117"/>
    </source>
</evidence>
<dbReference type="Proteomes" id="UP000094426">
    <property type="component" value="Unassembled WGS sequence"/>
</dbReference>
<evidence type="ECO:0000313" key="13">
    <source>
        <dbReference type="EMBL" id="ODA90530.1"/>
    </source>
</evidence>
<comment type="subcellular location">
    <subcellularLocation>
        <location evidence="1">Bacterial flagellum basal body</location>
    </subcellularLocation>
    <subcellularLocation>
        <location evidence="2">Cell membrane</location>
        <topology evidence="2">Multi-pass membrane protein</topology>
    </subcellularLocation>
</comment>
<evidence type="ECO:0000256" key="5">
    <source>
        <dbReference type="ARBA" id="ARBA00022692"/>
    </source>
</evidence>
<protein>
    <submittedName>
        <fullName evidence="13">Flagellar M-ring protein FliF</fullName>
    </submittedName>
</protein>
<dbReference type="NCBIfam" id="TIGR00206">
    <property type="entry name" value="fliF"/>
    <property type="match status" value="1"/>
</dbReference>
<evidence type="ECO:0000256" key="10">
    <source>
        <dbReference type="SAM" id="Phobius"/>
    </source>
</evidence>
<feature type="domain" description="Flagellar M-ring C-terminal" evidence="12">
    <location>
        <begin position="248"/>
        <end position="405"/>
    </location>
</feature>
<dbReference type="EMBL" id="LNZG01000011">
    <property type="protein sequence ID" value="ODA90530.1"/>
    <property type="molecule type" value="Genomic_DNA"/>
</dbReference>
<dbReference type="InterPro" id="IPR013556">
    <property type="entry name" value="Flag_M-ring_C"/>
</dbReference>
<organism evidence="13 14">
    <name type="scientific">Leifsonia xyli subsp. xyli</name>
    <dbReference type="NCBI Taxonomy" id="59736"/>
    <lineage>
        <taxon>Bacteria</taxon>
        <taxon>Bacillati</taxon>
        <taxon>Actinomycetota</taxon>
        <taxon>Actinomycetes</taxon>
        <taxon>Micrococcales</taxon>
        <taxon>Microbacteriaceae</taxon>
        <taxon>Leifsonia</taxon>
    </lineage>
</organism>
<dbReference type="PRINTS" id="PR01009">
    <property type="entry name" value="FLGMRINGFLIF"/>
</dbReference>
<dbReference type="InterPro" id="IPR045851">
    <property type="entry name" value="AMP-bd_C_sf"/>
</dbReference>
<feature type="domain" description="Flagellar M-ring N-terminal" evidence="11">
    <location>
        <begin position="46"/>
        <end position="220"/>
    </location>
</feature>
<keyword evidence="13" id="KW-0282">Flagellum</keyword>
<evidence type="ECO:0000256" key="3">
    <source>
        <dbReference type="ARBA" id="ARBA00007971"/>
    </source>
</evidence>
<keyword evidence="13" id="KW-0969">Cilium</keyword>
<evidence type="ECO:0000256" key="7">
    <source>
        <dbReference type="ARBA" id="ARBA00023136"/>
    </source>
</evidence>
<dbReference type="PANTHER" id="PTHR30046:SF0">
    <property type="entry name" value="FLAGELLAR M-RING PROTEIN"/>
    <property type="match status" value="1"/>
</dbReference>
<dbReference type="InterPro" id="IPR043427">
    <property type="entry name" value="YscJ/FliF"/>
</dbReference>
<keyword evidence="5 10" id="KW-0812">Transmembrane</keyword>
<keyword evidence="6 10" id="KW-1133">Transmembrane helix</keyword>
<accession>A0A1E2SLD5</accession>
<feature type="transmembrane region" description="Helical" evidence="10">
    <location>
        <begin position="21"/>
        <end position="45"/>
    </location>
</feature>
<dbReference type="RefSeq" id="WP_011185586.1">
    <property type="nucleotide sequence ID" value="NZ_LNZG01000011.1"/>
</dbReference>
<comment type="caution">
    <text evidence="13">The sequence shown here is derived from an EMBL/GenBank/DDBJ whole genome shotgun (WGS) entry which is preliminary data.</text>
</comment>
<evidence type="ECO:0000256" key="9">
    <source>
        <dbReference type="SAM" id="MobiDB-lite"/>
    </source>
</evidence>
<gene>
    <name evidence="13" type="ORF">ATY41_09820</name>
</gene>
<feature type="compositionally biased region" description="Polar residues" evidence="9">
    <location>
        <begin position="313"/>
        <end position="323"/>
    </location>
</feature>
<proteinExistence type="inferred from homology"/>
<dbReference type="Pfam" id="PF08345">
    <property type="entry name" value="YscJ_FliF_C"/>
    <property type="match status" value="1"/>
</dbReference>
<evidence type="ECO:0000259" key="11">
    <source>
        <dbReference type="Pfam" id="PF01514"/>
    </source>
</evidence>
<dbReference type="GO" id="GO:0009431">
    <property type="term" value="C:bacterial-type flagellum basal body, MS ring"/>
    <property type="evidence" value="ECO:0007669"/>
    <property type="project" value="InterPro"/>
</dbReference>
<dbReference type="Pfam" id="PF01514">
    <property type="entry name" value="YscJ_FliF"/>
    <property type="match status" value="1"/>
</dbReference>
<name>A0A1E2SLD5_LEIXY</name>
<keyword evidence="8" id="KW-0975">Bacterial flagellum</keyword>
<dbReference type="InterPro" id="IPR000067">
    <property type="entry name" value="FlgMring_FliF"/>
</dbReference>
<keyword evidence="7 10" id="KW-0472">Membrane</keyword>
<dbReference type="Gene3D" id="3.30.300.30">
    <property type="match status" value="1"/>
</dbReference>
<comment type="similarity">
    <text evidence="3">Belongs to the FliF family.</text>
</comment>
<dbReference type="AlphaFoldDB" id="A0A1E2SLD5"/>
<dbReference type="GO" id="GO:0005886">
    <property type="term" value="C:plasma membrane"/>
    <property type="evidence" value="ECO:0007669"/>
    <property type="project" value="UniProtKB-SubCell"/>
</dbReference>
<evidence type="ECO:0000256" key="8">
    <source>
        <dbReference type="ARBA" id="ARBA00023143"/>
    </source>
</evidence>
<dbReference type="PANTHER" id="PTHR30046">
    <property type="entry name" value="FLAGELLAR M-RING PROTEIN"/>
    <property type="match status" value="1"/>
</dbReference>
<dbReference type="OMA" id="FGTTSQM"/>
<sequence>MPPRLTTAWKKISSAAAGFSFAQKTVSILAVLVLALGVTGLSLWMSQPQRVPLYTGLSAADAEAITQQLKTDNVSYQLTDGGSSILVPQESVYTERLKSAAAGLPTAANKGYSLLDNMSITTSEFQQSVTYQRAMEGELANTIEAMDGVKSSSVKLAIPEKTVFTDQAADPTASVFIATASGHTLTRGQVQAIVHLTSAAIVGMKPADVSVIDSSGAVLSAIGGSASVSDGTADTLQASVQSAVQGMLDKVLGSGNSTVTANASLSQATGTKTTQTYTVPTGAPVTSSSEEKETYTGSGPAAAGVLGQPSLDVATNGTRNTTRAVGGNGSYQSAKLVKDNALNSVTETQSIPAGLLQRLTVSVVVNKTVAEAAGLATAQLSQMVSAAAGVETTRGDTVSVEFVGFSKAAQQALKQAQQDQQGQQLAEWTREGLVAVALPPR</sequence>